<sequence>MSHRDSRFSHQPDSTPIQSDVRPDSFLGDLLATPKPPEHTRLYFVNANGLLHGALGGEFAEVCETMSEQHIDIMGIAESHLDTRFPNLVQTCAAAARRTFTHSRICMASSRRTYNASYKPGGTAMISNGPVTGRITQTHCDSMGRWCSTSHRGAGGYHVTAVIAYQVCKTRPTKDMSANPSQQPIRKIAAVTQQFSMMVDNFAPTRPVPDLPAGLPTRPPKTEP</sequence>
<evidence type="ECO:0000313" key="3">
    <source>
        <dbReference type="Proteomes" id="UP000693970"/>
    </source>
</evidence>
<feature type="region of interest" description="Disordered" evidence="1">
    <location>
        <begin position="202"/>
        <end position="224"/>
    </location>
</feature>
<organism evidence="2 3">
    <name type="scientific">Nitzschia inconspicua</name>
    <dbReference type="NCBI Taxonomy" id="303405"/>
    <lineage>
        <taxon>Eukaryota</taxon>
        <taxon>Sar</taxon>
        <taxon>Stramenopiles</taxon>
        <taxon>Ochrophyta</taxon>
        <taxon>Bacillariophyta</taxon>
        <taxon>Bacillariophyceae</taxon>
        <taxon>Bacillariophycidae</taxon>
        <taxon>Bacillariales</taxon>
        <taxon>Bacillariaceae</taxon>
        <taxon>Nitzschia</taxon>
    </lineage>
</organism>
<dbReference type="OrthoDB" id="48966at2759"/>
<dbReference type="AlphaFoldDB" id="A0A9K3PEL1"/>
<evidence type="ECO:0000313" key="2">
    <source>
        <dbReference type="EMBL" id="KAG7344320.1"/>
    </source>
</evidence>
<comment type="caution">
    <text evidence="2">The sequence shown here is derived from an EMBL/GenBank/DDBJ whole genome shotgun (WGS) entry which is preliminary data.</text>
</comment>
<dbReference type="Proteomes" id="UP000693970">
    <property type="component" value="Unassembled WGS sequence"/>
</dbReference>
<proteinExistence type="predicted"/>
<name>A0A9K3PEL1_9STRA</name>
<accession>A0A9K3PEL1</accession>
<dbReference type="EMBL" id="JAGRRH010000023">
    <property type="protein sequence ID" value="KAG7344320.1"/>
    <property type="molecule type" value="Genomic_DNA"/>
</dbReference>
<keyword evidence="3" id="KW-1185">Reference proteome</keyword>
<reference evidence="2" key="1">
    <citation type="journal article" date="2021" name="Sci. Rep.">
        <title>Diploid genomic architecture of Nitzschia inconspicua, an elite biomass production diatom.</title>
        <authorList>
            <person name="Oliver A."/>
            <person name="Podell S."/>
            <person name="Pinowska A."/>
            <person name="Traller J.C."/>
            <person name="Smith S.R."/>
            <person name="McClure R."/>
            <person name="Beliaev A."/>
            <person name="Bohutskyi P."/>
            <person name="Hill E.A."/>
            <person name="Rabines A."/>
            <person name="Zheng H."/>
            <person name="Allen L.Z."/>
            <person name="Kuo A."/>
            <person name="Grigoriev I.V."/>
            <person name="Allen A.E."/>
            <person name="Hazlebeck D."/>
            <person name="Allen E.E."/>
        </authorList>
    </citation>
    <scope>NUCLEOTIDE SEQUENCE</scope>
    <source>
        <strain evidence="2">Hildebrandi</strain>
    </source>
</reference>
<protein>
    <submittedName>
        <fullName evidence="2">Uncharacterized protein</fullName>
    </submittedName>
</protein>
<reference evidence="2" key="2">
    <citation type="submission" date="2021-04" db="EMBL/GenBank/DDBJ databases">
        <authorList>
            <person name="Podell S."/>
        </authorList>
    </citation>
    <scope>NUCLEOTIDE SEQUENCE</scope>
    <source>
        <strain evidence="2">Hildebrandi</strain>
    </source>
</reference>
<evidence type="ECO:0000256" key="1">
    <source>
        <dbReference type="SAM" id="MobiDB-lite"/>
    </source>
</evidence>
<feature type="region of interest" description="Disordered" evidence="1">
    <location>
        <begin position="1"/>
        <end position="32"/>
    </location>
</feature>
<gene>
    <name evidence="2" type="ORF">IV203_022328</name>
</gene>
<feature type="compositionally biased region" description="Basic and acidic residues" evidence="1">
    <location>
        <begin position="1"/>
        <end position="10"/>
    </location>
</feature>